<gene>
    <name evidence="1" type="ORF">A5869_001962</name>
</gene>
<proteinExistence type="predicted"/>
<evidence type="ECO:0000313" key="2">
    <source>
        <dbReference type="Proteomes" id="UP000196503"/>
    </source>
</evidence>
<comment type="caution">
    <text evidence="1">The sequence shown here is derived from an EMBL/GenBank/DDBJ whole genome shotgun (WGS) entry which is preliminary data.</text>
</comment>
<dbReference type="AlphaFoldDB" id="A0A200HS22"/>
<reference evidence="1 2" key="1">
    <citation type="submission" date="2017-05" db="EMBL/GenBank/DDBJ databases">
        <title>The Genome Sequence of Enterococcus faecium 2D5_DIV0622.</title>
        <authorList>
            <consortium name="The Broad Institute Genomics Platform"/>
            <consortium name="The Broad Institute Genomic Center for Infectious Diseases"/>
            <person name="Earl A."/>
            <person name="Manson A."/>
            <person name="Schwartman J."/>
            <person name="Gilmore M."/>
            <person name="Abouelleil A."/>
            <person name="Cao P."/>
            <person name="Chapman S."/>
            <person name="Cusick C."/>
            <person name="Shea T."/>
            <person name="Young S."/>
            <person name="Neafsey D."/>
            <person name="Nusbaum C."/>
            <person name="Birren B."/>
        </authorList>
    </citation>
    <scope>NUCLEOTIDE SEQUENCE [LARGE SCALE GENOMIC DNA]</scope>
    <source>
        <strain evidence="1 2">2D5_DIV0622</strain>
    </source>
</reference>
<dbReference type="EMBL" id="NIBL01000003">
    <property type="protein sequence ID" value="OUZ14857.1"/>
    <property type="molecule type" value="Genomic_DNA"/>
</dbReference>
<protein>
    <submittedName>
        <fullName evidence="1">Uncharacterized protein</fullName>
    </submittedName>
</protein>
<sequence>MEAEKLTELLDQYESKSNWDRYFADTIAVDDLSDKWNKLYGFRNQVEHTKKITKTDYNAACAIIDELKPAFLQSLQLINTISMTVEESEAVEEVAEQTIAPKTVIVRGGREGNPLLYSNGYSQITPETLGNALLTIGSVGEKLIDRDSAIWGISSGLVKFAEAMTLSVDPEVKNGIIRLAESAIKPADIMGLISGLGKLAIDSSPYLVKDYPYTGSIIGTETSSEIIDKKEKNEEESTEDE</sequence>
<dbReference type="RefSeq" id="WP_087663581.1">
    <property type="nucleotide sequence ID" value="NZ_NIBL01000003.1"/>
</dbReference>
<dbReference type="Proteomes" id="UP000196503">
    <property type="component" value="Unassembled WGS sequence"/>
</dbReference>
<evidence type="ECO:0000313" key="1">
    <source>
        <dbReference type="EMBL" id="OUZ14857.1"/>
    </source>
</evidence>
<accession>A0A200HS22</accession>
<name>A0A200HS22_9ENTE</name>
<organism evidence="1 2">
    <name type="scientific">Enterococcus cecorum</name>
    <dbReference type="NCBI Taxonomy" id="44008"/>
    <lineage>
        <taxon>Bacteria</taxon>
        <taxon>Bacillati</taxon>
        <taxon>Bacillota</taxon>
        <taxon>Bacilli</taxon>
        <taxon>Lactobacillales</taxon>
        <taxon>Enterococcaceae</taxon>
        <taxon>Enterococcus</taxon>
    </lineage>
</organism>